<proteinExistence type="predicted"/>
<organism evidence="2 3">
    <name type="scientific">Lucilia cuprina</name>
    <name type="common">Green bottle fly</name>
    <name type="synonym">Australian sheep blowfly</name>
    <dbReference type="NCBI Taxonomy" id="7375"/>
    <lineage>
        <taxon>Eukaryota</taxon>
        <taxon>Metazoa</taxon>
        <taxon>Ecdysozoa</taxon>
        <taxon>Arthropoda</taxon>
        <taxon>Hexapoda</taxon>
        <taxon>Insecta</taxon>
        <taxon>Pterygota</taxon>
        <taxon>Neoptera</taxon>
        <taxon>Endopterygota</taxon>
        <taxon>Diptera</taxon>
        <taxon>Brachycera</taxon>
        <taxon>Muscomorpha</taxon>
        <taxon>Oestroidea</taxon>
        <taxon>Calliphoridae</taxon>
        <taxon>Luciliinae</taxon>
        <taxon>Lucilia</taxon>
    </lineage>
</organism>
<feature type="region of interest" description="Disordered" evidence="1">
    <location>
        <begin position="1"/>
        <end position="27"/>
    </location>
</feature>
<protein>
    <submittedName>
        <fullName evidence="2">Uncharacterized protein</fullName>
    </submittedName>
</protein>
<gene>
    <name evidence="2" type="ORF">FF38_01093</name>
</gene>
<sequence length="61" mass="6904">MIGPHTKAPSENDLNVHMPPSQHTTVHEQTLIRTYTNAETTIIKRILECNLFSLSRFLGLS</sequence>
<reference evidence="2 3" key="1">
    <citation type="journal article" date="2015" name="Nat. Commun.">
        <title>Lucilia cuprina genome unlocks parasitic fly biology to underpin future interventions.</title>
        <authorList>
            <person name="Anstead C.A."/>
            <person name="Korhonen P.K."/>
            <person name="Young N.D."/>
            <person name="Hall R.S."/>
            <person name="Jex A.R."/>
            <person name="Murali S.C."/>
            <person name="Hughes D.S."/>
            <person name="Lee S.F."/>
            <person name="Perry T."/>
            <person name="Stroehlein A.J."/>
            <person name="Ansell B.R."/>
            <person name="Breugelmans B."/>
            <person name="Hofmann A."/>
            <person name="Qu J."/>
            <person name="Dugan S."/>
            <person name="Lee S.L."/>
            <person name="Chao H."/>
            <person name="Dinh H."/>
            <person name="Han Y."/>
            <person name="Doddapaneni H.V."/>
            <person name="Worley K.C."/>
            <person name="Muzny D.M."/>
            <person name="Ioannidis P."/>
            <person name="Waterhouse R.M."/>
            <person name="Zdobnov E.M."/>
            <person name="James P.J."/>
            <person name="Bagnall N.H."/>
            <person name="Kotze A.C."/>
            <person name="Gibbs R.A."/>
            <person name="Richards S."/>
            <person name="Batterham P."/>
            <person name="Gasser R.B."/>
        </authorList>
    </citation>
    <scope>NUCLEOTIDE SEQUENCE [LARGE SCALE GENOMIC DNA]</scope>
    <source>
        <strain evidence="2 3">LS</strain>
        <tissue evidence="2">Full body</tissue>
    </source>
</reference>
<name>A0A0L0C525_LUCCU</name>
<accession>A0A0L0C525</accession>
<evidence type="ECO:0000313" key="3">
    <source>
        <dbReference type="Proteomes" id="UP000037069"/>
    </source>
</evidence>
<keyword evidence="3" id="KW-1185">Reference proteome</keyword>
<dbReference type="AlphaFoldDB" id="A0A0L0C525"/>
<comment type="caution">
    <text evidence="2">The sequence shown here is derived from an EMBL/GenBank/DDBJ whole genome shotgun (WGS) entry which is preliminary data.</text>
</comment>
<dbReference type="EMBL" id="JRES01000909">
    <property type="protein sequence ID" value="KNC27351.1"/>
    <property type="molecule type" value="Genomic_DNA"/>
</dbReference>
<evidence type="ECO:0000256" key="1">
    <source>
        <dbReference type="SAM" id="MobiDB-lite"/>
    </source>
</evidence>
<evidence type="ECO:0000313" key="2">
    <source>
        <dbReference type="EMBL" id="KNC27351.1"/>
    </source>
</evidence>
<dbReference type="Proteomes" id="UP000037069">
    <property type="component" value="Unassembled WGS sequence"/>
</dbReference>